<dbReference type="GO" id="GO:0016814">
    <property type="term" value="F:hydrolase activity, acting on carbon-nitrogen (but not peptide) bonds, in cyclic amidines"/>
    <property type="evidence" value="ECO:0007669"/>
    <property type="project" value="UniProtKB-ARBA"/>
</dbReference>
<dbReference type="GO" id="GO:0046872">
    <property type="term" value="F:metal ion binding"/>
    <property type="evidence" value="ECO:0007669"/>
    <property type="project" value="UniProtKB-KW"/>
</dbReference>
<proteinExistence type="inferred from homology"/>
<evidence type="ECO:0000256" key="2">
    <source>
        <dbReference type="ARBA" id="ARBA00006676"/>
    </source>
</evidence>
<reference evidence="7 8" key="1">
    <citation type="journal article" date="2017" name="ISME J.">
        <title>Energy and carbon metabolisms in a deep terrestrial subsurface fluid microbial community.</title>
        <authorList>
            <person name="Momper L."/>
            <person name="Jungbluth S.P."/>
            <person name="Lee M.D."/>
            <person name="Amend J.P."/>
        </authorList>
    </citation>
    <scope>NUCLEOTIDE SEQUENCE [LARGE SCALE GENOMIC DNA]</scope>
    <source>
        <strain evidence="7">SURF_17</strain>
    </source>
</reference>
<comment type="similarity">
    <text evidence="2">Belongs to the metallo-dependent hydrolases superfamily. Adenosine and AMP deaminases family.</text>
</comment>
<keyword evidence="4 7" id="KW-0378">Hydrolase</keyword>
<protein>
    <submittedName>
        <fullName evidence="7">Adenosine deaminase</fullName>
        <ecNumber evidence="7">3.5.4.4</ecNumber>
    </submittedName>
</protein>
<feature type="domain" description="Adenosine deaminase" evidence="6">
    <location>
        <begin position="42"/>
        <end position="361"/>
    </location>
</feature>
<dbReference type="AlphaFoldDB" id="A0A419F7Q2"/>
<comment type="caution">
    <text evidence="7">The sequence shown here is derived from an EMBL/GenBank/DDBJ whole genome shotgun (WGS) entry which is preliminary data.</text>
</comment>
<dbReference type="Pfam" id="PF00962">
    <property type="entry name" value="A_deaminase"/>
    <property type="match status" value="1"/>
</dbReference>
<dbReference type="EC" id="3.5.4.4" evidence="7"/>
<dbReference type="EMBL" id="QZKI01000015">
    <property type="protein sequence ID" value="RJP74448.1"/>
    <property type="molecule type" value="Genomic_DNA"/>
</dbReference>
<gene>
    <name evidence="7" type="primary">add</name>
    <name evidence="7" type="ORF">C4532_02585</name>
</gene>
<dbReference type="PANTHER" id="PTHR43114:SF6">
    <property type="entry name" value="ADENINE DEAMINASE"/>
    <property type="match status" value="1"/>
</dbReference>
<sequence length="375" mass="41745">MLECCIIVWLRLSISPSEAEKGRVFMNVARKSNLAQAIEQMPKAELHVHLEGSISHETIEELARKNGIDSYAARGRANPARLRYGHLVDFLEAYRVRCKCLRSADDFQVACTDVLESLHALNVRYAEIMIAPTLHRMNGLSMDEIMPVLARTAGEFSKKNGLEARFILDVGRQFGREHAWQTVREAARQQDSGVIAIGLGGDEVHYSPELFVEQFAWARKQGLHLVAHAGEVGDSASVWGAVNSLGVERIGHGLGARGDEALLETLRIRQIPVDMCPTSNVETGAVRSYADHPLADFLRRGLLVTVNSDDPAMFGTSLTQEYSVCWQELGLAWSELKLLCLNGIRGSFLPDKDKERFLEEFTEELAEIESETGLR</sequence>
<accession>A0A419F7Q2</accession>
<dbReference type="Proteomes" id="UP000285961">
    <property type="component" value="Unassembled WGS sequence"/>
</dbReference>
<dbReference type="InterPro" id="IPR001365">
    <property type="entry name" value="A_deaminase_dom"/>
</dbReference>
<dbReference type="InterPro" id="IPR032466">
    <property type="entry name" value="Metal_Hydrolase"/>
</dbReference>
<dbReference type="InterPro" id="IPR006330">
    <property type="entry name" value="Ado/ade_deaminase"/>
</dbReference>
<comment type="cofactor">
    <cofactor evidence="1">
        <name>Zn(2+)</name>
        <dbReference type="ChEBI" id="CHEBI:29105"/>
    </cofactor>
</comment>
<dbReference type="SUPFAM" id="SSF51556">
    <property type="entry name" value="Metallo-dependent hydrolases"/>
    <property type="match status" value="1"/>
</dbReference>
<evidence type="ECO:0000256" key="4">
    <source>
        <dbReference type="ARBA" id="ARBA00022801"/>
    </source>
</evidence>
<evidence type="ECO:0000313" key="8">
    <source>
        <dbReference type="Proteomes" id="UP000285961"/>
    </source>
</evidence>
<dbReference type="PANTHER" id="PTHR43114">
    <property type="entry name" value="ADENINE DEAMINASE"/>
    <property type="match status" value="1"/>
</dbReference>
<dbReference type="NCBIfam" id="TIGR01430">
    <property type="entry name" value="aden_deam"/>
    <property type="match status" value="1"/>
</dbReference>
<name>A0A419F7Q2_9BACT</name>
<dbReference type="GO" id="GO:0019239">
    <property type="term" value="F:deaminase activity"/>
    <property type="evidence" value="ECO:0007669"/>
    <property type="project" value="InterPro"/>
</dbReference>
<dbReference type="Gene3D" id="3.20.20.140">
    <property type="entry name" value="Metal-dependent hydrolases"/>
    <property type="match status" value="1"/>
</dbReference>
<evidence type="ECO:0000313" key="7">
    <source>
        <dbReference type="EMBL" id="RJP74448.1"/>
    </source>
</evidence>
<keyword evidence="5" id="KW-0862">Zinc</keyword>
<organism evidence="7 8">
    <name type="scientific">Candidatus Abyssobacteria bacterium SURF_17</name>
    <dbReference type="NCBI Taxonomy" id="2093361"/>
    <lineage>
        <taxon>Bacteria</taxon>
        <taxon>Pseudomonadati</taxon>
        <taxon>Candidatus Hydrogenedentota</taxon>
        <taxon>Candidatus Abyssobacteria</taxon>
    </lineage>
</organism>
<evidence type="ECO:0000256" key="3">
    <source>
        <dbReference type="ARBA" id="ARBA00022723"/>
    </source>
</evidence>
<evidence type="ECO:0000256" key="1">
    <source>
        <dbReference type="ARBA" id="ARBA00001947"/>
    </source>
</evidence>
<keyword evidence="3" id="KW-0479">Metal-binding</keyword>
<evidence type="ECO:0000259" key="6">
    <source>
        <dbReference type="Pfam" id="PF00962"/>
    </source>
</evidence>
<evidence type="ECO:0000256" key="5">
    <source>
        <dbReference type="ARBA" id="ARBA00022833"/>
    </source>
</evidence>